<sequence length="51" mass="6053">QTGKHYRNTDACWHFNTECQYAKICFADTPDPLVLELYFKKRGERAKDNTK</sequence>
<protein>
    <submittedName>
        <fullName evidence="1">Uncharacterized protein</fullName>
    </submittedName>
</protein>
<organism evidence="1">
    <name type="scientific">marine sediment metagenome</name>
    <dbReference type="NCBI Taxonomy" id="412755"/>
    <lineage>
        <taxon>unclassified sequences</taxon>
        <taxon>metagenomes</taxon>
        <taxon>ecological metagenomes</taxon>
    </lineage>
</organism>
<dbReference type="EMBL" id="LAZR01069549">
    <property type="protein sequence ID" value="KKK47502.1"/>
    <property type="molecule type" value="Genomic_DNA"/>
</dbReference>
<name>A0A0F8VT70_9ZZZZ</name>
<proteinExistence type="predicted"/>
<dbReference type="AlphaFoldDB" id="A0A0F8VT70"/>
<evidence type="ECO:0000313" key="1">
    <source>
        <dbReference type="EMBL" id="KKK47502.1"/>
    </source>
</evidence>
<feature type="non-terminal residue" evidence="1">
    <location>
        <position position="1"/>
    </location>
</feature>
<accession>A0A0F8VT70</accession>
<gene>
    <name evidence="1" type="ORF">LCGC14_3154560</name>
</gene>
<reference evidence="1" key="1">
    <citation type="journal article" date="2015" name="Nature">
        <title>Complex archaea that bridge the gap between prokaryotes and eukaryotes.</title>
        <authorList>
            <person name="Spang A."/>
            <person name="Saw J.H."/>
            <person name="Jorgensen S.L."/>
            <person name="Zaremba-Niedzwiedzka K."/>
            <person name="Martijn J."/>
            <person name="Lind A.E."/>
            <person name="van Eijk R."/>
            <person name="Schleper C."/>
            <person name="Guy L."/>
            <person name="Ettema T.J."/>
        </authorList>
    </citation>
    <scope>NUCLEOTIDE SEQUENCE</scope>
</reference>
<comment type="caution">
    <text evidence="1">The sequence shown here is derived from an EMBL/GenBank/DDBJ whole genome shotgun (WGS) entry which is preliminary data.</text>
</comment>